<dbReference type="InterPro" id="IPR031481">
    <property type="entry name" value="Glyco_tran_10_N"/>
</dbReference>
<keyword evidence="15" id="KW-1185">Reference proteome</keyword>
<keyword evidence="11" id="KW-0333">Golgi apparatus</keyword>
<keyword evidence="5 11" id="KW-0808">Transferase</keyword>
<evidence type="ECO:0000256" key="7">
    <source>
        <dbReference type="ARBA" id="ARBA00022968"/>
    </source>
</evidence>
<dbReference type="PANTHER" id="PTHR11929">
    <property type="entry name" value="ALPHA- 1,3 -FUCOSYLTRANSFERASE"/>
    <property type="match status" value="1"/>
</dbReference>
<evidence type="ECO:0000256" key="4">
    <source>
        <dbReference type="ARBA" id="ARBA00022676"/>
    </source>
</evidence>
<comment type="subcellular location">
    <subcellularLocation>
        <location evidence="1 11">Golgi apparatus</location>
        <location evidence="1 11">Golgi stack membrane</location>
        <topology evidence="1 11">Single-pass type II membrane protein</topology>
    </subcellularLocation>
</comment>
<dbReference type="InterPro" id="IPR001503">
    <property type="entry name" value="Glyco_trans_10"/>
</dbReference>
<proteinExistence type="inferred from homology"/>
<reference evidence="14 15" key="1">
    <citation type="submission" date="2023-02" db="EMBL/GenBank/DDBJ databases">
        <title>LHISI_Scaffold_Assembly.</title>
        <authorList>
            <person name="Stuart O.P."/>
            <person name="Cleave R."/>
            <person name="Magrath M.J.L."/>
            <person name="Mikheyev A.S."/>
        </authorList>
    </citation>
    <scope>NUCLEOTIDE SEQUENCE [LARGE SCALE GENOMIC DNA]</scope>
    <source>
        <strain evidence="14">Daus_M_001</strain>
        <tissue evidence="14">Leg muscle</tissue>
    </source>
</reference>
<sequence length="436" mass="49931">MFCVVDVKDPVVLWWTPFTGETSSVRQCGDVRCYITEDRVYFQHNLLQAVIFYGSNLDIFDLPLPRRSTQLVWALLHEESPKNLPTLSHEAMLSLFNYSSTFSRHSDVPLTLQYLDSFELLTTKKYFVSTVEKDMLVEDLAPVLYIQSSCSAPSGRDSYVLELQKHIRIDSYGKCLQNKKLPEIIANHSEDQDSDDFLKFVARYKFTLALENAICEDYITEKLWRPLVVGSVPIYMGSPSIRGEMDLWKIPVPYAVPAELVLLVWGGFCQVIVALLMDWLPNENSAILISDFRSPRDLAEHLEELNANATAYERHLRHKLGRGGGRVENQRLLSALESRPPGPNWSRYVKHFECLVCKRLHCVVRHSTTVGIRQYNCPEPVSPLSGQPDDHSLWNEVWRTGRCEAEVARSFVVSSRTYSQQEFTDQLLELMDAGEC</sequence>
<protein>
    <recommendedName>
        <fullName evidence="11">Fucosyltransferase</fullName>
        <ecNumber evidence="11">2.4.1.-</ecNumber>
    </recommendedName>
</protein>
<keyword evidence="4 11" id="KW-0328">Glycosyltransferase</keyword>
<evidence type="ECO:0000256" key="11">
    <source>
        <dbReference type="RuleBase" id="RU003832"/>
    </source>
</evidence>
<evidence type="ECO:0000313" key="15">
    <source>
        <dbReference type="Proteomes" id="UP001159363"/>
    </source>
</evidence>
<dbReference type="InterPro" id="IPR055270">
    <property type="entry name" value="Glyco_tran_10_C"/>
</dbReference>
<keyword evidence="8" id="KW-1133">Transmembrane helix</keyword>
<dbReference type="InterPro" id="IPR038577">
    <property type="entry name" value="GT10-like_C_sf"/>
</dbReference>
<feature type="domain" description="Fucosyltransferase C-terminal" evidence="12">
    <location>
        <begin position="143"/>
        <end position="239"/>
    </location>
</feature>
<evidence type="ECO:0000256" key="8">
    <source>
        <dbReference type="ARBA" id="ARBA00022989"/>
    </source>
</evidence>
<keyword evidence="6 11" id="KW-0812">Transmembrane</keyword>
<dbReference type="PANTHER" id="PTHR11929:SF194">
    <property type="entry name" value="ALPHA-(1,3)-FUCOSYLTRANSFERASE 10"/>
    <property type="match status" value="1"/>
</dbReference>
<evidence type="ECO:0000313" key="14">
    <source>
        <dbReference type="EMBL" id="KAJ8878661.1"/>
    </source>
</evidence>
<evidence type="ECO:0000256" key="6">
    <source>
        <dbReference type="ARBA" id="ARBA00022692"/>
    </source>
</evidence>
<keyword evidence="7" id="KW-0735">Signal-anchor</keyword>
<comment type="similarity">
    <text evidence="3 11">Belongs to the glycosyltransferase 10 family.</text>
</comment>
<keyword evidence="10" id="KW-0325">Glycoprotein</keyword>
<name>A0ABQ9H393_9NEOP</name>
<evidence type="ECO:0000256" key="2">
    <source>
        <dbReference type="ARBA" id="ARBA00004922"/>
    </source>
</evidence>
<evidence type="ECO:0000256" key="10">
    <source>
        <dbReference type="ARBA" id="ARBA00023180"/>
    </source>
</evidence>
<dbReference type="Pfam" id="PF17039">
    <property type="entry name" value="Glyco_tran_10_N"/>
    <property type="match status" value="1"/>
</dbReference>
<dbReference type="EC" id="2.4.1.-" evidence="11"/>
<gene>
    <name evidence="14" type="ORF">PR048_019244</name>
</gene>
<organism evidence="14 15">
    <name type="scientific">Dryococelus australis</name>
    <dbReference type="NCBI Taxonomy" id="614101"/>
    <lineage>
        <taxon>Eukaryota</taxon>
        <taxon>Metazoa</taxon>
        <taxon>Ecdysozoa</taxon>
        <taxon>Arthropoda</taxon>
        <taxon>Hexapoda</taxon>
        <taxon>Insecta</taxon>
        <taxon>Pterygota</taxon>
        <taxon>Neoptera</taxon>
        <taxon>Polyneoptera</taxon>
        <taxon>Phasmatodea</taxon>
        <taxon>Verophasmatodea</taxon>
        <taxon>Anareolatae</taxon>
        <taxon>Phasmatidae</taxon>
        <taxon>Eurycanthinae</taxon>
        <taxon>Dryococelus</taxon>
    </lineage>
</organism>
<dbReference type="Pfam" id="PF00852">
    <property type="entry name" value="Glyco_transf_10"/>
    <property type="match status" value="1"/>
</dbReference>
<keyword evidence="9" id="KW-0472">Membrane</keyword>
<comment type="caution">
    <text evidence="14">The sequence shown here is derived from an EMBL/GenBank/DDBJ whole genome shotgun (WGS) entry which is preliminary data.</text>
</comment>
<dbReference type="Gene3D" id="3.40.50.11660">
    <property type="entry name" value="Glycosyl transferase family 10, C-terminal domain"/>
    <property type="match status" value="1"/>
</dbReference>
<accession>A0ABQ9H393</accession>
<evidence type="ECO:0000256" key="5">
    <source>
        <dbReference type="ARBA" id="ARBA00022679"/>
    </source>
</evidence>
<comment type="pathway">
    <text evidence="2">Protein modification; protein glycosylation.</text>
</comment>
<dbReference type="SUPFAM" id="SSF53756">
    <property type="entry name" value="UDP-Glycosyltransferase/glycogen phosphorylase"/>
    <property type="match status" value="1"/>
</dbReference>
<dbReference type="EMBL" id="JARBHB010000007">
    <property type="protein sequence ID" value="KAJ8878661.1"/>
    <property type="molecule type" value="Genomic_DNA"/>
</dbReference>
<evidence type="ECO:0000256" key="3">
    <source>
        <dbReference type="ARBA" id="ARBA00008919"/>
    </source>
</evidence>
<dbReference type="Proteomes" id="UP001159363">
    <property type="component" value="Chromosome 6"/>
</dbReference>
<evidence type="ECO:0000259" key="13">
    <source>
        <dbReference type="Pfam" id="PF17039"/>
    </source>
</evidence>
<evidence type="ECO:0000259" key="12">
    <source>
        <dbReference type="Pfam" id="PF00852"/>
    </source>
</evidence>
<evidence type="ECO:0000256" key="9">
    <source>
        <dbReference type="ARBA" id="ARBA00023136"/>
    </source>
</evidence>
<feature type="domain" description="Fucosyltransferase N-terminal" evidence="13">
    <location>
        <begin position="9"/>
        <end position="110"/>
    </location>
</feature>
<evidence type="ECO:0000256" key="1">
    <source>
        <dbReference type="ARBA" id="ARBA00004447"/>
    </source>
</evidence>